<dbReference type="AlphaFoldDB" id="A0AA36BU34"/>
<accession>A0AA36BU34</accession>
<sequence>MLQPVTKVVFIPKSKVSIGKNQTKEYRRELKENVSSETPNISTISLSSVATSENGQGSCKVEEQREITNDWIVFPQESKNCATMFKTSMQRSLWRECKNIKTLAQPNTFSQRTLKDTNLKASGYEPNSLTKELRHWRERKVAFEGTNVLEKELNHDSVQQNLKTIESSSKSNLTFFLPRISSKISMSQHSNSKSIHKQLQLTNINKVSHRNCNKDCNIYYNKPKVVFPNLSSYANESPLDLKEQKYFTCNSYLPFETCVNQRMWNLFNNTLPSSPRRKNLLLNWYASISDQYYPKARTVTSTKQSIPSWLSKDAEDNIEIIGTQALYHKKHKYFDKESAWKPPVLHP</sequence>
<protein>
    <submittedName>
        <fullName evidence="1">Uncharacterized protein</fullName>
    </submittedName>
</protein>
<name>A0AA36BU34_OCTVU</name>
<dbReference type="EMBL" id="OX597837">
    <property type="protein sequence ID" value="CAI9740069.1"/>
    <property type="molecule type" value="Genomic_DNA"/>
</dbReference>
<proteinExistence type="predicted"/>
<gene>
    <name evidence="1" type="ORF">OCTVUL_1B026536</name>
</gene>
<evidence type="ECO:0000313" key="1">
    <source>
        <dbReference type="EMBL" id="CAI9740069.1"/>
    </source>
</evidence>
<dbReference type="Proteomes" id="UP001162480">
    <property type="component" value="Chromosome 24"/>
</dbReference>
<keyword evidence="2" id="KW-1185">Reference proteome</keyword>
<organism evidence="1 2">
    <name type="scientific">Octopus vulgaris</name>
    <name type="common">Common octopus</name>
    <dbReference type="NCBI Taxonomy" id="6645"/>
    <lineage>
        <taxon>Eukaryota</taxon>
        <taxon>Metazoa</taxon>
        <taxon>Spiralia</taxon>
        <taxon>Lophotrochozoa</taxon>
        <taxon>Mollusca</taxon>
        <taxon>Cephalopoda</taxon>
        <taxon>Coleoidea</taxon>
        <taxon>Octopodiformes</taxon>
        <taxon>Octopoda</taxon>
        <taxon>Incirrata</taxon>
        <taxon>Octopodidae</taxon>
        <taxon>Octopus</taxon>
    </lineage>
</organism>
<reference evidence="1" key="1">
    <citation type="submission" date="2023-08" db="EMBL/GenBank/DDBJ databases">
        <authorList>
            <person name="Alioto T."/>
            <person name="Alioto T."/>
            <person name="Gomez Garrido J."/>
        </authorList>
    </citation>
    <scope>NUCLEOTIDE SEQUENCE</scope>
</reference>
<evidence type="ECO:0000313" key="2">
    <source>
        <dbReference type="Proteomes" id="UP001162480"/>
    </source>
</evidence>